<evidence type="ECO:0000313" key="3">
    <source>
        <dbReference type="Proteomes" id="UP000807504"/>
    </source>
</evidence>
<dbReference type="Proteomes" id="UP000807504">
    <property type="component" value="Unassembled WGS sequence"/>
</dbReference>
<reference evidence="2" key="2">
    <citation type="submission" date="2020-06" db="EMBL/GenBank/DDBJ databases">
        <authorList>
            <person name="Sheffer M."/>
        </authorList>
    </citation>
    <scope>NUCLEOTIDE SEQUENCE</scope>
</reference>
<comment type="caution">
    <text evidence="2">The sequence shown here is derived from an EMBL/GenBank/DDBJ whole genome shotgun (WGS) entry which is preliminary data.</text>
</comment>
<dbReference type="EMBL" id="JABXBU010000030">
    <property type="protein sequence ID" value="KAF8784602.1"/>
    <property type="molecule type" value="Genomic_DNA"/>
</dbReference>
<gene>
    <name evidence="2" type="ORF">HNY73_010255</name>
</gene>
<organism evidence="2 3">
    <name type="scientific">Argiope bruennichi</name>
    <name type="common">Wasp spider</name>
    <name type="synonym">Aranea bruennichi</name>
    <dbReference type="NCBI Taxonomy" id="94029"/>
    <lineage>
        <taxon>Eukaryota</taxon>
        <taxon>Metazoa</taxon>
        <taxon>Ecdysozoa</taxon>
        <taxon>Arthropoda</taxon>
        <taxon>Chelicerata</taxon>
        <taxon>Arachnida</taxon>
        <taxon>Araneae</taxon>
        <taxon>Araneomorphae</taxon>
        <taxon>Entelegynae</taxon>
        <taxon>Araneoidea</taxon>
        <taxon>Araneidae</taxon>
        <taxon>Argiope</taxon>
    </lineage>
</organism>
<evidence type="ECO:0000256" key="1">
    <source>
        <dbReference type="SAM" id="MobiDB-lite"/>
    </source>
</evidence>
<proteinExistence type="predicted"/>
<sequence length="81" mass="9234">MSLSPSPCFPIQGPRSKTTSERCDETISHGQHVVEFDDERGDVYRTNLLKLRVFTAPFKWKEGSSLHSTYQSHSSSSFVRE</sequence>
<name>A0A8T0F2A9_ARGBR</name>
<protein>
    <submittedName>
        <fullName evidence="2">Uncharacterized protein</fullName>
    </submittedName>
</protein>
<dbReference type="AlphaFoldDB" id="A0A8T0F2A9"/>
<evidence type="ECO:0000313" key="2">
    <source>
        <dbReference type="EMBL" id="KAF8784602.1"/>
    </source>
</evidence>
<feature type="region of interest" description="Disordered" evidence="1">
    <location>
        <begin position="1"/>
        <end position="22"/>
    </location>
</feature>
<reference evidence="2" key="1">
    <citation type="journal article" date="2020" name="bioRxiv">
        <title>Chromosome-level reference genome of the European wasp spider Argiope bruennichi: a resource for studies on range expansion and evolutionary adaptation.</title>
        <authorList>
            <person name="Sheffer M.M."/>
            <person name="Hoppe A."/>
            <person name="Krehenwinkel H."/>
            <person name="Uhl G."/>
            <person name="Kuss A.W."/>
            <person name="Jensen L."/>
            <person name="Jensen C."/>
            <person name="Gillespie R.G."/>
            <person name="Hoff K.J."/>
            <person name="Prost S."/>
        </authorList>
    </citation>
    <scope>NUCLEOTIDE SEQUENCE</scope>
</reference>
<keyword evidence="3" id="KW-1185">Reference proteome</keyword>
<accession>A0A8T0F2A9</accession>